<dbReference type="PRINTS" id="PR00072">
    <property type="entry name" value="MALOXRDTASE"/>
</dbReference>
<dbReference type="InterPro" id="IPR046346">
    <property type="entry name" value="Aminoacid_DH-like_N_sf"/>
</dbReference>
<evidence type="ECO:0000256" key="5">
    <source>
        <dbReference type="PIRSR" id="PIRSR000106-2"/>
    </source>
</evidence>
<evidence type="ECO:0000256" key="3">
    <source>
        <dbReference type="ARBA" id="ARBA00022723"/>
    </source>
</evidence>
<evidence type="ECO:0000256" key="6">
    <source>
        <dbReference type="PIRSR" id="PIRSR000106-3"/>
    </source>
</evidence>
<dbReference type="GO" id="GO:0051287">
    <property type="term" value="F:NAD binding"/>
    <property type="evidence" value="ECO:0007669"/>
    <property type="project" value="InterPro"/>
</dbReference>
<comment type="cofactor">
    <cofactor evidence="6">
        <name>Mg(2+)</name>
        <dbReference type="ChEBI" id="CHEBI:18420"/>
    </cofactor>
    <cofactor evidence="6">
        <name>Mn(2+)</name>
        <dbReference type="ChEBI" id="CHEBI:29035"/>
    </cofactor>
    <text evidence="6">Divalent metal cations. Prefers magnesium or manganese.</text>
</comment>
<dbReference type="FunFam" id="3.40.50.10380:FF:000023">
    <property type="entry name" value="Malic enzyme"/>
    <property type="match status" value="1"/>
</dbReference>
<dbReference type="GO" id="GO:0006108">
    <property type="term" value="P:malate metabolic process"/>
    <property type="evidence" value="ECO:0007669"/>
    <property type="project" value="UniProtKB-ARBA"/>
</dbReference>
<organism evidence="10 11">
    <name type="scientific">Physcomitrium patens</name>
    <name type="common">Spreading-leaved earth moss</name>
    <name type="synonym">Physcomitrella patens</name>
    <dbReference type="NCBI Taxonomy" id="3218"/>
    <lineage>
        <taxon>Eukaryota</taxon>
        <taxon>Viridiplantae</taxon>
        <taxon>Streptophyta</taxon>
        <taxon>Embryophyta</taxon>
        <taxon>Bryophyta</taxon>
        <taxon>Bryophytina</taxon>
        <taxon>Bryopsida</taxon>
        <taxon>Funariidae</taxon>
        <taxon>Funariales</taxon>
        <taxon>Funariaceae</taxon>
        <taxon>Physcomitrium</taxon>
    </lineage>
</organism>
<dbReference type="AlphaFoldDB" id="A0A7I4DDG9"/>
<feature type="active site" description="Proton donor" evidence="4">
    <location>
        <position position="204"/>
    </location>
</feature>
<keyword evidence="7" id="KW-0560">Oxidoreductase</keyword>
<proteinExistence type="inferred from homology"/>
<dbReference type="InterPro" id="IPR012302">
    <property type="entry name" value="Malic_NAD-bd"/>
</dbReference>
<accession>A0A7I4DDG9</accession>
<feature type="binding site" evidence="5">
    <location>
        <position position="512"/>
    </location>
    <ligand>
        <name>(S)-malate</name>
        <dbReference type="ChEBI" id="CHEBI:15589"/>
    </ligand>
</feature>
<dbReference type="InterPro" id="IPR037062">
    <property type="entry name" value="Malic_N_dom_sf"/>
</dbReference>
<dbReference type="SUPFAM" id="SSF53223">
    <property type="entry name" value="Aminoacid dehydrogenase-like, N-terminal domain"/>
    <property type="match status" value="1"/>
</dbReference>
<feature type="active site" description="Proton acceptor" evidence="4">
    <location>
        <position position="275"/>
    </location>
</feature>
<reference evidence="10 11" key="1">
    <citation type="journal article" date="2008" name="Science">
        <title>The Physcomitrella genome reveals evolutionary insights into the conquest of land by plants.</title>
        <authorList>
            <person name="Rensing S."/>
            <person name="Lang D."/>
            <person name="Zimmer A."/>
            <person name="Terry A."/>
            <person name="Salamov A."/>
            <person name="Shapiro H."/>
            <person name="Nishiyama T."/>
            <person name="Perroud P.-F."/>
            <person name="Lindquist E."/>
            <person name="Kamisugi Y."/>
            <person name="Tanahashi T."/>
            <person name="Sakakibara K."/>
            <person name="Fujita T."/>
            <person name="Oishi K."/>
            <person name="Shin-I T."/>
            <person name="Kuroki Y."/>
            <person name="Toyoda A."/>
            <person name="Suzuki Y."/>
            <person name="Hashimoto A."/>
            <person name="Yamaguchi K."/>
            <person name="Sugano A."/>
            <person name="Kohara Y."/>
            <person name="Fujiyama A."/>
            <person name="Anterola A."/>
            <person name="Aoki S."/>
            <person name="Ashton N."/>
            <person name="Barbazuk W.B."/>
            <person name="Barker E."/>
            <person name="Bennetzen J."/>
            <person name="Bezanilla M."/>
            <person name="Blankenship R."/>
            <person name="Cho S.H."/>
            <person name="Dutcher S."/>
            <person name="Estelle M."/>
            <person name="Fawcett J.A."/>
            <person name="Gundlach H."/>
            <person name="Hanada K."/>
            <person name="Heyl A."/>
            <person name="Hicks K.A."/>
            <person name="Hugh J."/>
            <person name="Lohr M."/>
            <person name="Mayer K."/>
            <person name="Melkozernov A."/>
            <person name="Murata T."/>
            <person name="Nelson D."/>
            <person name="Pils B."/>
            <person name="Prigge M."/>
            <person name="Reiss B."/>
            <person name="Renner T."/>
            <person name="Rombauts S."/>
            <person name="Rushton P."/>
            <person name="Sanderfoot A."/>
            <person name="Schween G."/>
            <person name="Shiu S.-H."/>
            <person name="Stueber K."/>
            <person name="Theodoulou F.L."/>
            <person name="Tu H."/>
            <person name="Van de Peer Y."/>
            <person name="Verrier P.J."/>
            <person name="Waters E."/>
            <person name="Wood A."/>
            <person name="Yang L."/>
            <person name="Cove D."/>
            <person name="Cuming A."/>
            <person name="Hasebe M."/>
            <person name="Lucas S."/>
            <person name="Mishler D.B."/>
            <person name="Reski R."/>
            <person name="Grigoriev I."/>
            <person name="Quatrano R.S."/>
            <person name="Boore J.L."/>
        </authorList>
    </citation>
    <scope>NUCLEOTIDE SEQUENCE [LARGE SCALE GENOMIC DNA]</scope>
    <source>
        <strain evidence="10 11">cv. Gransden 2004</strain>
    </source>
</reference>
<comment type="cofactor">
    <cofactor evidence="1">
        <name>Mn(2+)</name>
        <dbReference type="ChEBI" id="CHEBI:29035"/>
    </cofactor>
</comment>
<dbReference type="EMBL" id="ABEU02000003">
    <property type="status" value="NOT_ANNOTATED_CDS"/>
    <property type="molecule type" value="Genomic_DNA"/>
</dbReference>
<evidence type="ECO:0000256" key="7">
    <source>
        <dbReference type="RuleBase" id="RU003426"/>
    </source>
</evidence>
<reference evidence="10" key="3">
    <citation type="submission" date="2020-12" db="UniProtKB">
        <authorList>
            <consortium name="EnsemblPlants"/>
        </authorList>
    </citation>
    <scope>IDENTIFICATION</scope>
</reference>
<gene>
    <name evidence="10" type="primary">LOC112280301</name>
</gene>
<evidence type="ECO:0000313" key="11">
    <source>
        <dbReference type="Proteomes" id="UP000006727"/>
    </source>
</evidence>
<feature type="domain" description="Malic enzyme N-terminal" evidence="9">
    <location>
        <begin position="181"/>
        <end position="362"/>
    </location>
</feature>
<feature type="binding site" evidence="5">
    <location>
        <position position="257"/>
    </location>
    <ligand>
        <name>(S)-malate</name>
        <dbReference type="ChEBI" id="CHEBI:15589"/>
    </ligand>
</feature>
<dbReference type="PROSITE" id="PS00331">
    <property type="entry name" value="MALIC_ENZYMES"/>
    <property type="match status" value="1"/>
</dbReference>
<dbReference type="Proteomes" id="UP000006727">
    <property type="component" value="Chromosome 3"/>
</dbReference>
<dbReference type="SMART" id="SM00919">
    <property type="entry name" value="Malic_M"/>
    <property type="match status" value="1"/>
</dbReference>
<feature type="domain" description="Malic enzyme NAD-binding" evidence="8">
    <location>
        <begin position="372"/>
        <end position="600"/>
    </location>
</feature>
<dbReference type="SUPFAM" id="SSF51735">
    <property type="entry name" value="NAD(P)-binding Rossmann-fold domains"/>
    <property type="match status" value="1"/>
</dbReference>
<dbReference type="Gene3D" id="3.40.50.10380">
    <property type="entry name" value="Malic enzyme, N-terminal domain"/>
    <property type="match status" value="1"/>
</dbReference>
<dbReference type="InterPro" id="IPR001891">
    <property type="entry name" value="Malic_OxRdtase"/>
</dbReference>
<keyword evidence="3 6" id="KW-0479">Metal-binding</keyword>
<comment type="similarity">
    <text evidence="2 7">Belongs to the malic enzymes family.</text>
</comment>
<keyword evidence="11" id="KW-1185">Reference proteome</keyword>
<evidence type="ECO:0000256" key="2">
    <source>
        <dbReference type="ARBA" id="ARBA00008785"/>
    </source>
</evidence>
<feature type="binding site" evidence="5">
    <location>
        <position position="531"/>
    </location>
    <ligand>
        <name>(S)-malate</name>
        <dbReference type="ChEBI" id="CHEBI:15589"/>
    </ligand>
</feature>
<name>A0A7I4DDG9_PHYPA</name>
<evidence type="ECO:0000259" key="8">
    <source>
        <dbReference type="SMART" id="SM00919"/>
    </source>
</evidence>
<dbReference type="Gramene" id="Pp3c3_3290V3.6">
    <property type="protein sequence ID" value="Pp3c3_3290V3.6"/>
    <property type="gene ID" value="Pp3c3_3290"/>
</dbReference>
<dbReference type="PIRSF" id="PIRSF000106">
    <property type="entry name" value="ME"/>
    <property type="match status" value="1"/>
</dbReference>
<sequence>MPSPRNFFWSHATHLLRRCGRQPDGVSSQRSLYSAAPIADLIAPPLGANFWGIGCSRRHRNLPAMENQVKGMMSGGLDVSDLKNANTVGGGVGDTFGEDAATEEQPFTPWARIVASGLELLRDPRYNKGLAFTEVERDRHYLRGLLPPTVISQELQVERILENVRSYQNPLEKYIALMDLQERNERLFYKVLIDHVEELLPIVYTPVVGEACQKYGNIFRRPHGLYISLKDRGHVLELLKNWPEKNVEVIVVTDGERILGLGDLGLNGMGIPIGKLALYTALGGVRPSSTLPIAIDVGTNNEALLKNPFYIGLRQRRTTGQEYDELLHEFMIACKQAYGEKVLIQFEDFANHNAFRLLQKYATTHLVFNDDIQGTAAVALAGLVAALPITGGTLADHKFLFLGAGEAGTGIAEIIALEVSKQGKITVEEARKAIHLVDSKGLVTKSRYESLQEHKRPYAHEHPPAHDLLSAVKVLKPTVLIGTSGKGGTFTKEVLEEVSSYQDKPIIMALSNPTSQSECTAEEAYKYTKSNNCYIFPGMGLGCTISGAIRVHDDMFLAAAEALAKQINEEHLAKNQLYPAFNEIREISAHIGAAVAAKAYELGLATKLPQPKDLFAYAKSCMYSPNYRQYRKSLLPGATVPRPRL</sequence>
<evidence type="ECO:0000313" key="10">
    <source>
        <dbReference type="EnsemblPlants" id="Pp3c3_3290V3.6"/>
    </source>
</evidence>
<dbReference type="EnsemblPlants" id="Pp3c3_3290V3.6">
    <property type="protein sequence ID" value="Pp3c3_3290V3.6"/>
    <property type="gene ID" value="Pp3c3_3290"/>
</dbReference>
<feature type="binding site" evidence="6">
    <location>
        <position position="371"/>
    </location>
    <ligand>
        <name>a divalent metal cation</name>
        <dbReference type="ChEBI" id="CHEBI:60240"/>
    </ligand>
</feature>
<dbReference type="Pfam" id="PF03949">
    <property type="entry name" value="Malic_M"/>
    <property type="match status" value="1"/>
</dbReference>
<dbReference type="PANTHER" id="PTHR23406:SF64">
    <property type="entry name" value="NADP-DEPENDENT MALIC ENZYME 3"/>
    <property type="match status" value="1"/>
</dbReference>
<protein>
    <recommendedName>
        <fullName evidence="7">Malic enzyme</fullName>
    </recommendedName>
</protein>
<dbReference type="Pfam" id="PF00390">
    <property type="entry name" value="malic"/>
    <property type="match status" value="1"/>
</dbReference>
<dbReference type="GO" id="GO:0016616">
    <property type="term" value="F:oxidoreductase activity, acting on the CH-OH group of donors, NAD or NADP as acceptor"/>
    <property type="evidence" value="ECO:0007669"/>
    <property type="project" value="InterPro"/>
</dbReference>
<dbReference type="Gene3D" id="3.40.50.720">
    <property type="entry name" value="NAD(P)-binding Rossmann-like Domain"/>
    <property type="match status" value="1"/>
</dbReference>
<reference evidence="10 11" key="2">
    <citation type="journal article" date="2018" name="Plant J.">
        <title>The Physcomitrella patens chromosome-scale assembly reveals moss genome structure and evolution.</title>
        <authorList>
            <person name="Lang D."/>
            <person name="Ullrich K.K."/>
            <person name="Murat F."/>
            <person name="Fuchs J."/>
            <person name="Jenkins J."/>
            <person name="Haas F.B."/>
            <person name="Piednoel M."/>
            <person name="Gundlach H."/>
            <person name="Van Bel M."/>
            <person name="Meyberg R."/>
            <person name="Vives C."/>
            <person name="Morata J."/>
            <person name="Symeonidi A."/>
            <person name="Hiss M."/>
            <person name="Muchero W."/>
            <person name="Kamisugi Y."/>
            <person name="Saleh O."/>
            <person name="Blanc G."/>
            <person name="Decker E.L."/>
            <person name="van Gessel N."/>
            <person name="Grimwood J."/>
            <person name="Hayes R.D."/>
            <person name="Graham S.W."/>
            <person name="Gunter L.E."/>
            <person name="McDaniel S.F."/>
            <person name="Hoernstein S.N.W."/>
            <person name="Larsson A."/>
            <person name="Li F.W."/>
            <person name="Perroud P.F."/>
            <person name="Phillips J."/>
            <person name="Ranjan P."/>
            <person name="Rokshar D.S."/>
            <person name="Rothfels C.J."/>
            <person name="Schneider L."/>
            <person name="Shu S."/>
            <person name="Stevenson D.W."/>
            <person name="Thummler F."/>
            <person name="Tillich M."/>
            <person name="Villarreal Aguilar J.C."/>
            <person name="Widiez T."/>
            <person name="Wong G.K."/>
            <person name="Wymore A."/>
            <person name="Zhang Y."/>
            <person name="Zimmer A.D."/>
            <person name="Quatrano R.S."/>
            <person name="Mayer K.F.X."/>
            <person name="Goodstein D."/>
            <person name="Casacuberta J.M."/>
            <person name="Vandepoele K."/>
            <person name="Reski R."/>
            <person name="Cuming A.C."/>
            <person name="Tuskan G.A."/>
            <person name="Maumus F."/>
            <person name="Salse J."/>
            <person name="Schmutz J."/>
            <person name="Rensing S.A."/>
        </authorList>
    </citation>
    <scope>NUCLEOTIDE SEQUENCE [LARGE SCALE GENOMIC DNA]</scope>
    <source>
        <strain evidence="10 11">cv. Gransden 2004</strain>
    </source>
</reference>
<evidence type="ECO:0000259" key="9">
    <source>
        <dbReference type="SMART" id="SM01274"/>
    </source>
</evidence>
<dbReference type="InterPro" id="IPR036291">
    <property type="entry name" value="NAD(P)-bd_dom_sf"/>
</dbReference>
<evidence type="ECO:0000256" key="4">
    <source>
        <dbReference type="PIRSR" id="PIRSR000106-1"/>
    </source>
</evidence>
<feature type="binding site" evidence="6">
    <location>
        <position position="348"/>
    </location>
    <ligand>
        <name>a divalent metal cation</name>
        <dbReference type="ChEBI" id="CHEBI:60240"/>
    </ligand>
</feature>
<dbReference type="SMART" id="SM01274">
    <property type="entry name" value="malic"/>
    <property type="match status" value="1"/>
</dbReference>
<dbReference type="InterPro" id="IPR015884">
    <property type="entry name" value="Malic_enzyme_CS"/>
</dbReference>
<dbReference type="PANTHER" id="PTHR23406">
    <property type="entry name" value="MALIC ENZYME-RELATED"/>
    <property type="match status" value="1"/>
</dbReference>
<feature type="binding site" evidence="6">
    <location>
        <position position="347"/>
    </location>
    <ligand>
        <name>a divalent metal cation</name>
        <dbReference type="ChEBI" id="CHEBI:60240"/>
    </ligand>
</feature>
<evidence type="ECO:0000256" key="1">
    <source>
        <dbReference type="ARBA" id="ARBA00001936"/>
    </source>
</evidence>
<dbReference type="InterPro" id="IPR012301">
    <property type="entry name" value="Malic_N_dom"/>
</dbReference>
<dbReference type="GO" id="GO:0046872">
    <property type="term" value="F:metal ion binding"/>
    <property type="evidence" value="ECO:0007669"/>
    <property type="project" value="UniProtKB-KW"/>
</dbReference>
<dbReference type="GO" id="GO:0004470">
    <property type="term" value="F:malic enzyme activity"/>
    <property type="evidence" value="ECO:0007669"/>
    <property type="project" value="InterPro"/>
</dbReference>
<dbReference type="NCBIfam" id="NF010052">
    <property type="entry name" value="PRK13529.1"/>
    <property type="match status" value="1"/>
</dbReference>